<evidence type="ECO:0000313" key="3">
    <source>
        <dbReference type="Proteomes" id="UP000324832"/>
    </source>
</evidence>
<feature type="compositionally biased region" description="Polar residues" evidence="1">
    <location>
        <begin position="87"/>
        <end position="98"/>
    </location>
</feature>
<keyword evidence="3" id="KW-1185">Reference proteome</keyword>
<sequence>MPWNCFWGYERAQPACKVSGPLHLLLQQNIQESQVLSLVSPARTQWLMLQSLQICVSYNMPEQAGGRCAAVGGSQHGAGPRPAASQREYSTVLPPTSS</sequence>
<dbReference type="EMBL" id="FZQP02002857">
    <property type="protein sequence ID" value="VVC96714.1"/>
    <property type="molecule type" value="Genomic_DNA"/>
</dbReference>
<dbReference type="Proteomes" id="UP000324832">
    <property type="component" value="Unassembled WGS sequence"/>
</dbReference>
<evidence type="ECO:0000256" key="1">
    <source>
        <dbReference type="SAM" id="MobiDB-lite"/>
    </source>
</evidence>
<reference evidence="2 3" key="1">
    <citation type="submission" date="2017-07" db="EMBL/GenBank/DDBJ databases">
        <authorList>
            <person name="Talla V."/>
            <person name="Backstrom N."/>
        </authorList>
    </citation>
    <scope>NUCLEOTIDE SEQUENCE [LARGE SCALE GENOMIC DNA]</scope>
</reference>
<evidence type="ECO:0000313" key="2">
    <source>
        <dbReference type="EMBL" id="VVC96714.1"/>
    </source>
</evidence>
<feature type="region of interest" description="Disordered" evidence="1">
    <location>
        <begin position="70"/>
        <end position="98"/>
    </location>
</feature>
<accession>A0A5E4QG87</accession>
<dbReference type="AlphaFoldDB" id="A0A5E4QG87"/>
<organism evidence="2 3">
    <name type="scientific">Leptidea sinapis</name>
    <dbReference type="NCBI Taxonomy" id="189913"/>
    <lineage>
        <taxon>Eukaryota</taxon>
        <taxon>Metazoa</taxon>
        <taxon>Ecdysozoa</taxon>
        <taxon>Arthropoda</taxon>
        <taxon>Hexapoda</taxon>
        <taxon>Insecta</taxon>
        <taxon>Pterygota</taxon>
        <taxon>Neoptera</taxon>
        <taxon>Endopterygota</taxon>
        <taxon>Lepidoptera</taxon>
        <taxon>Glossata</taxon>
        <taxon>Ditrysia</taxon>
        <taxon>Papilionoidea</taxon>
        <taxon>Pieridae</taxon>
        <taxon>Dismorphiinae</taxon>
        <taxon>Leptidea</taxon>
    </lineage>
</organism>
<gene>
    <name evidence="2" type="ORF">LSINAPIS_LOCUS8159</name>
</gene>
<proteinExistence type="predicted"/>
<name>A0A5E4QG87_9NEOP</name>
<protein>
    <submittedName>
        <fullName evidence="2">Uncharacterized protein</fullName>
    </submittedName>
</protein>